<dbReference type="KEGG" id="bfm:BP422_13545"/>
<evidence type="ECO:0000256" key="1">
    <source>
        <dbReference type="SAM" id="Phobius"/>
    </source>
</evidence>
<dbReference type="EMBL" id="CP018145">
    <property type="protein sequence ID" value="ASJ54491.1"/>
    <property type="molecule type" value="Genomic_DNA"/>
</dbReference>
<accession>A0A220MHD7</accession>
<keyword evidence="1" id="KW-0472">Membrane</keyword>
<dbReference type="Proteomes" id="UP000197781">
    <property type="component" value="Chromosome"/>
</dbReference>
<feature type="transmembrane region" description="Helical" evidence="1">
    <location>
        <begin position="293"/>
        <end position="314"/>
    </location>
</feature>
<feature type="transmembrane region" description="Helical" evidence="1">
    <location>
        <begin position="122"/>
        <end position="143"/>
    </location>
</feature>
<name>A0A220MHD7_9BACL</name>
<proteinExistence type="predicted"/>
<dbReference type="InterPro" id="IPR011642">
    <property type="entry name" value="Gate_dom"/>
</dbReference>
<feature type="transmembrane region" description="Helical" evidence="1">
    <location>
        <begin position="79"/>
        <end position="102"/>
    </location>
</feature>
<feature type="transmembrane region" description="Helical" evidence="1">
    <location>
        <begin position="335"/>
        <end position="356"/>
    </location>
</feature>
<feature type="transmembrane region" description="Helical" evidence="1">
    <location>
        <begin position="376"/>
        <end position="402"/>
    </location>
</feature>
<dbReference type="Pfam" id="PF07670">
    <property type="entry name" value="Gate"/>
    <property type="match status" value="1"/>
</dbReference>
<evidence type="ECO:0000259" key="2">
    <source>
        <dbReference type="Pfam" id="PF07670"/>
    </source>
</evidence>
<reference evidence="3 4" key="1">
    <citation type="submission" date="2016-11" db="EMBL/GenBank/DDBJ databases">
        <authorList>
            <person name="Jaros S."/>
            <person name="Januszkiewicz K."/>
            <person name="Wedrychowicz H."/>
        </authorList>
    </citation>
    <scope>NUCLEOTIDE SEQUENCE [LARGE SCALE GENOMIC DNA]</scope>
    <source>
        <strain evidence="3 4">NF2</strain>
    </source>
</reference>
<feature type="transmembrane region" description="Helical" evidence="1">
    <location>
        <begin position="250"/>
        <end position="273"/>
    </location>
</feature>
<feature type="transmembrane region" description="Helical" evidence="1">
    <location>
        <begin position="49"/>
        <end position="72"/>
    </location>
</feature>
<evidence type="ECO:0000313" key="3">
    <source>
        <dbReference type="EMBL" id="ASJ54491.1"/>
    </source>
</evidence>
<dbReference type="InterPro" id="IPR014226">
    <property type="entry name" value="Spore_IM_YlbJ"/>
</dbReference>
<gene>
    <name evidence="3" type="ORF">BP422_13545</name>
</gene>
<organism evidence="3 4">
    <name type="scientific">Brevibacillus formosus</name>
    <dbReference type="NCBI Taxonomy" id="54913"/>
    <lineage>
        <taxon>Bacteria</taxon>
        <taxon>Bacillati</taxon>
        <taxon>Bacillota</taxon>
        <taxon>Bacilli</taxon>
        <taxon>Bacillales</taxon>
        <taxon>Paenibacillaceae</taxon>
        <taxon>Brevibacillus</taxon>
    </lineage>
</organism>
<sequence length="410" mass="44139">MSRHSPVLTLLLAISTVFIVISLIAYSQISFEAAVRGLKIWWEVVFPSTLPFIVLSEVLMGLGVVHFVGVLLEPLMRPLFNVPGTGGFVLAMGFSSGYPVAAKLTTRLRLQGNVTKAEGERLVSFTTTGDPLFVMGAVAIGFFHSEQMGIILALTHYLSAVLMGVIYRFHAPFAITSAPLEKNSLPLPLRALQAMHRARVRDGRPFGKLMGDAVQSALNTLLMIGGFIIVFSVLIQLFSTIQLTQIISTLLSIFLGPFGFPPAFSQAIVAGLFEVTLGAQAASIVPDNVSLVWKAAIASAILSWGGLSVHAQVASILSETDIRVAPYLIARSLHALLAAILTFVFWGPLATVSSWFVEKAVPVFVHVKSEIPTTSWWETLLLSGGIAIGVGAILLCTSLTLLRMNRSKTR</sequence>
<evidence type="ECO:0000313" key="4">
    <source>
        <dbReference type="Proteomes" id="UP000197781"/>
    </source>
</evidence>
<feature type="transmembrane region" description="Helical" evidence="1">
    <location>
        <begin position="7"/>
        <end position="29"/>
    </location>
</feature>
<feature type="transmembrane region" description="Helical" evidence="1">
    <location>
        <begin position="217"/>
        <end position="238"/>
    </location>
</feature>
<dbReference type="AlphaFoldDB" id="A0A220MHD7"/>
<protein>
    <submittedName>
        <fullName evidence="3">Sporulation integral membrane protein YlbJ</fullName>
    </submittedName>
</protein>
<keyword evidence="1" id="KW-0812">Transmembrane</keyword>
<dbReference type="NCBIfam" id="TIGR02871">
    <property type="entry name" value="spore_ylbJ"/>
    <property type="match status" value="1"/>
</dbReference>
<keyword evidence="1" id="KW-1133">Transmembrane helix</keyword>
<dbReference type="RefSeq" id="WP_088908232.1">
    <property type="nucleotide sequence ID" value="NZ_CP018145.1"/>
</dbReference>
<feature type="domain" description="Nucleoside transporter/FeoB GTPase Gate" evidence="2">
    <location>
        <begin position="44"/>
        <end position="140"/>
    </location>
</feature>
<feature type="transmembrane region" description="Helical" evidence="1">
    <location>
        <begin position="150"/>
        <end position="170"/>
    </location>
</feature>